<name>A0A0K2UR34_LEPSM</name>
<dbReference type="EMBL" id="HACA01022966">
    <property type="protein sequence ID" value="CDW40327.1"/>
    <property type="molecule type" value="Transcribed_RNA"/>
</dbReference>
<dbReference type="AlphaFoldDB" id="A0A0K2UR34"/>
<protein>
    <submittedName>
        <fullName evidence="1">Uncharacterized protein</fullName>
    </submittedName>
</protein>
<proteinExistence type="predicted"/>
<reference evidence="1" key="1">
    <citation type="submission" date="2014-05" db="EMBL/GenBank/DDBJ databases">
        <authorList>
            <person name="Chronopoulou M."/>
        </authorList>
    </citation>
    <scope>NUCLEOTIDE SEQUENCE</scope>
    <source>
        <tissue evidence="1">Whole organism</tissue>
    </source>
</reference>
<evidence type="ECO:0000313" key="1">
    <source>
        <dbReference type="EMBL" id="CDW40327.1"/>
    </source>
</evidence>
<feature type="non-terminal residue" evidence="1">
    <location>
        <position position="1"/>
    </location>
</feature>
<organism evidence="1">
    <name type="scientific">Lepeophtheirus salmonis</name>
    <name type="common">Salmon louse</name>
    <name type="synonym">Caligus salmonis</name>
    <dbReference type="NCBI Taxonomy" id="72036"/>
    <lineage>
        <taxon>Eukaryota</taxon>
        <taxon>Metazoa</taxon>
        <taxon>Ecdysozoa</taxon>
        <taxon>Arthropoda</taxon>
        <taxon>Crustacea</taxon>
        <taxon>Multicrustacea</taxon>
        <taxon>Hexanauplia</taxon>
        <taxon>Copepoda</taxon>
        <taxon>Siphonostomatoida</taxon>
        <taxon>Caligidae</taxon>
        <taxon>Lepeophtheirus</taxon>
    </lineage>
</organism>
<sequence>PWQCYPSFVFVTKYVPYLCFYVDNPLKEFLTKIYSYKTILVCLVFSLQLECIIRFSEELLLNLTLLNFNEFINIFITNVCCRNTKRERPSHLY</sequence>
<accession>A0A0K2UR34</accession>